<evidence type="ECO:0000256" key="1">
    <source>
        <dbReference type="SAM" id="SignalP"/>
    </source>
</evidence>
<comment type="caution">
    <text evidence="2">The sequence shown here is derived from an EMBL/GenBank/DDBJ whole genome shotgun (WGS) entry which is preliminary data.</text>
</comment>
<dbReference type="PANTHER" id="PTHR38049:SF1">
    <property type="entry name" value="PROTEIN KINASE DOMAIN-CONTAINING PROTEIN"/>
    <property type="match status" value="1"/>
</dbReference>
<sequence length="209" mass="23420">MVIGLLAIAGIPTTIGVCEALSAQKKQDAAQKEKAKFHLTAELSIDGGSSVECFIVLKDGKLYIDHPDAPAEGHKFKGFYFTYPTEKAFLGLVSTIADDPPMLNWIFLDKDTSMMKHAGRKDTIGHLVGPWGWSDDEKWLTFRGSEAGFVAVRDPDSNKWNIGLLREGEEIATGHQEVVKRQRQRQVTIMLRRRMELGLDSQYVRDGER</sequence>
<dbReference type="EMBL" id="AZHD01000004">
    <property type="protein sequence ID" value="OAA64366.1"/>
    <property type="molecule type" value="Genomic_DNA"/>
</dbReference>
<reference evidence="2 3" key="1">
    <citation type="journal article" date="2016" name="Genome Biol. Evol.">
        <title>Divergent and convergent evolution of fungal pathogenicity.</title>
        <authorList>
            <person name="Shang Y."/>
            <person name="Xiao G."/>
            <person name="Zheng P."/>
            <person name="Cen K."/>
            <person name="Zhan S."/>
            <person name="Wang C."/>
        </authorList>
    </citation>
    <scope>NUCLEOTIDE SEQUENCE [LARGE SCALE GENOMIC DNA]</scope>
    <source>
        <strain evidence="2 3">RCEF 264</strain>
    </source>
</reference>
<keyword evidence="3" id="KW-1185">Reference proteome</keyword>
<feature type="chain" id="PRO_5007894159" evidence="1">
    <location>
        <begin position="21"/>
        <end position="209"/>
    </location>
</feature>
<keyword evidence="1" id="KW-0732">Signal</keyword>
<name>A0A167WZY8_9HYPO</name>
<gene>
    <name evidence="2" type="ORF">SPI_03013</name>
</gene>
<evidence type="ECO:0000313" key="3">
    <source>
        <dbReference type="Proteomes" id="UP000076874"/>
    </source>
</evidence>
<feature type="signal peptide" evidence="1">
    <location>
        <begin position="1"/>
        <end position="20"/>
    </location>
</feature>
<dbReference type="PANTHER" id="PTHR38049">
    <property type="entry name" value="RICIN B LECTIN DOMAIN-CONTAINING PROTEIN"/>
    <property type="match status" value="1"/>
</dbReference>
<dbReference type="OrthoDB" id="3928002at2759"/>
<proteinExistence type="predicted"/>
<dbReference type="Proteomes" id="UP000076874">
    <property type="component" value="Unassembled WGS sequence"/>
</dbReference>
<accession>A0A167WZY8</accession>
<dbReference type="STRING" id="1081102.A0A167WZY8"/>
<protein>
    <submittedName>
        <fullName evidence="2">Uncharacterized protein</fullName>
    </submittedName>
</protein>
<organism evidence="2 3">
    <name type="scientific">Niveomyces insectorum RCEF 264</name>
    <dbReference type="NCBI Taxonomy" id="1081102"/>
    <lineage>
        <taxon>Eukaryota</taxon>
        <taxon>Fungi</taxon>
        <taxon>Dikarya</taxon>
        <taxon>Ascomycota</taxon>
        <taxon>Pezizomycotina</taxon>
        <taxon>Sordariomycetes</taxon>
        <taxon>Hypocreomycetidae</taxon>
        <taxon>Hypocreales</taxon>
        <taxon>Cordycipitaceae</taxon>
        <taxon>Niveomyces</taxon>
    </lineage>
</organism>
<dbReference type="AlphaFoldDB" id="A0A167WZY8"/>
<evidence type="ECO:0000313" key="2">
    <source>
        <dbReference type="EMBL" id="OAA64366.1"/>
    </source>
</evidence>